<feature type="binding site" evidence="11">
    <location>
        <begin position="341"/>
        <end position="344"/>
    </location>
    <ligand>
        <name>NAD(+)</name>
        <dbReference type="ChEBI" id="CHEBI:57540"/>
    </ligand>
</feature>
<dbReference type="PANTHER" id="PTHR11133:SF22">
    <property type="entry name" value="ALPHA-AMINOADIPIC SEMIALDEHYDE SYNTHASE, MITOCHONDRIAL"/>
    <property type="match status" value="1"/>
</dbReference>
<dbReference type="Pfam" id="PF05222">
    <property type="entry name" value="AlaDh_PNT_N"/>
    <property type="match status" value="1"/>
</dbReference>
<comment type="catalytic activity">
    <reaction evidence="9">
        <text>L-saccharopine + NAD(+) + H2O = L-lysine + 2-oxoglutarate + NADH + H(+)</text>
        <dbReference type="Rhea" id="RHEA:12440"/>
        <dbReference type="ChEBI" id="CHEBI:15377"/>
        <dbReference type="ChEBI" id="CHEBI:15378"/>
        <dbReference type="ChEBI" id="CHEBI:16810"/>
        <dbReference type="ChEBI" id="CHEBI:32551"/>
        <dbReference type="ChEBI" id="CHEBI:57540"/>
        <dbReference type="ChEBI" id="CHEBI:57945"/>
        <dbReference type="ChEBI" id="CHEBI:57951"/>
        <dbReference type="EC" id="1.5.1.7"/>
    </reaction>
</comment>
<dbReference type="AlphaFoldDB" id="A0A326RXE2"/>
<accession>A0A326RXE2</accession>
<evidence type="ECO:0000256" key="4">
    <source>
        <dbReference type="ARBA" id="ARBA00021221"/>
    </source>
</evidence>
<dbReference type="Proteomes" id="UP000248917">
    <property type="component" value="Unassembled WGS sequence"/>
</dbReference>
<evidence type="ECO:0000256" key="8">
    <source>
        <dbReference type="ARBA" id="ARBA00033228"/>
    </source>
</evidence>
<feature type="active site" description="Proton donor" evidence="10">
    <location>
        <position position="91"/>
    </location>
</feature>
<dbReference type="SMART" id="SM01003">
    <property type="entry name" value="AlaDh_PNT_N"/>
    <property type="match status" value="1"/>
</dbReference>
<evidence type="ECO:0000256" key="1">
    <source>
        <dbReference type="ARBA" id="ARBA00004884"/>
    </source>
</evidence>
<dbReference type="UniPathway" id="UPA00033">
    <property type="reaction ID" value="UER00034"/>
</dbReference>
<keyword evidence="5" id="KW-0028">Amino-acid biosynthesis</keyword>
<dbReference type="EC" id="1.5.1.7" evidence="3"/>
<comment type="subunit">
    <text evidence="2">Monomer.</text>
</comment>
<proteinExistence type="predicted"/>
<comment type="pathway">
    <text evidence="1">Amino-acid biosynthesis; L-lysine biosynthesis via AAA pathway; L-lysine from L-alpha-aminoadipate (fungal route): step 3/3.</text>
</comment>
<dbReference type="GO" id="GO:0019878">
    <property type="term" value="P:lysine biosynthetic process via aminoadipic acid"/>
    <property type="evidence" value="ECO:0007669"/>
    <property type="project" value="UniProtKB-UniPathway"/>
</dbReference>
<evidence type="ECO:0000256" key="11">
    <source>
        <dbReference type="PIRSR" id="PIRSR018250-3"/>
    </source>
</evidence>
<feature type="domain" description="Alanine dehydrogenase/pyridine nucleotide transhydrogenase N-terminal" evidence="13">
    <location>
        <begin position="4"/>
        <end position="137"/>
    </location>
</feature>
<sequence>MKIGIIREGKIPPDKRTPFIPAQLRELSEKYGDQLTFLVESSPIRSYTDQEYLDAGIEVVTDISRADILFGVKEVPVDQLIPDKTYFFFSHTIKKQAKNRALLKNILQKNIRLLDYEVLKNESGERVVAFGRWAGIVGAYNAFWTYGKKTGLYDLRRAAECHDLQDLKSELSKVSLPPVKIVVTGSGRVGKGVAEVLGILKIKQVDTQEFLHFYFEEPVYVVLSSSDYNRRKSDGGYDREEFYSFPERYESHFSKFAEAGEILIASAYWNPGAPRLFELKEISSPDFSLSVIADVTCDVDGSIPTTFRASTIQDPVYDVDRDSGEELPAFGKQTSISVMAIDNLPCELPRESSAEFGRQLSEWVIPALLEEYSPILERATIARDGDLTLEYMYLTDFVNQTDIPNSHE</sequence>
<organism evidence="14 15">
    <name type="scientific">Algoriphagus aquaeductus</name>
    <dbReference type="NCBI Taxonomy" id="475299"/>
    <lineage>
        <taxon>Bacteria</taxon>
        <taxon>Pseudomonadati</taxon>
        <taxon>Bacteroidota</taxon>
        <taxon>Cytophagia</taxon>
        <taxon>Cytophagales</taxon>
        <taxon>Cyclobacteriaceae</taxon>
        <taxon>Algoriphagus</taxon>
    </lineage>
</organism>
<gene>
    <name evidence="14" type="ORF">CLV31_10239</name>
</gene>
<keyword evidence="7" id="KW-1015">Disulfide bond</keyword>
<dbReference type="SMART" id="SM01002">
    <property type="entry name" value="AlaDh_PNT_C"/>
    <property type="match status" value="1"/>
</dbReference>
<dbReference type="InterPro" id="IPR007886">
    <property type="entry name" value="AlaDH/PNT_N"/>
</dbReference>
<keyword evidence="11" id="KW-0520">NAD</keyword>
<dbReference type="SUPFAM" id="SSF52283">
    <property type="entry name" value="Formate/glycerate dehydrogenase catalytic domain-like"/>
    <property type="match status" value="1"/>
</dbReference>
<feature type="domain" description="Alanine dehydrogenase/pyridine nucleotide transhydrogenase NAD(H)-binding" evidence="12">
    <location>
        <begin position="161"/>
        <end position="340"/>
    </location>
</feature>
<evidence type="ECO:0000256" key="7">
    <source>
        <dbReference type="ARBA" id="ARBA00023157"/>
    </source>
</evidence>
<dbReference type="OrthoDB" id="1141481at2"/>
<keyword evidence="6" id="KW-0560">Oxidoreductase</keyword>
<keyword evidence="15" id="KW-1185">Reference proteome</keyword>
<evidence type="ECO:0000259" key="13">
    <source>
        <dbReference type="SMART" id="SM01003"/>
    </source>
</evidence>
<feature type="binding site" evidence="11">
    <location>
        <begin position="187"/>
        <end position="188"/>
    </location>
    <ligand>
        <name>NAD(+)</name>
        <dbReference type="ChEBI" id="CHEBI:57540"/>
    </ligand>
</feature>
<dbReference type="RefSeq" id="WP_111391311.1">
    <property type="nucleotide sequence ID" value="NZ_JBJINY010000052.1"/>
</dbReference>
<evidence type="ECO:0000313" key="15">
    <source>
        <dbReference type="Proteomes" id="UP000248917"/>
    </source>
</evidence>
<evidence type="ECO:0000313" key="14">
    <source>
        <dbReference type="EMBL" id="PZV86144.1"/>
    </source>
</evidence>
<dbReference type="Gene3D" id="3.40.50.720">
    <property type="entry name" value="NAD(P)-binding Rossmann-like Domain"/>
    <property type="match status" value="2"/>
</dbReference>
<feature type="binding site" evidence="11">
    <location>
        <position position="295"/>
    </location>
    <ligand>
        <name>NAD(+)</name>
        <dbReference type="ChEBI" id="CHEBI:57540"/>
    </ligand>
</feature>
<evidence type="ECO:0000256" key="3">
    <source>
        <dbReference type="ARBA" id="ARBA00012847"/>
    </source>
</evidence>
<evidence type="ECO:0000256" key="2">
    <source>
        <dbReference type="ARBA" id="ARBA00011245"/>
    </source>
</evidence>
<comment type="caution">
    <text evidence="14">The sequence shown here is derived from an EMBL/GenBank/DDBJ whole genome shotgun (WGS) entry which is preliminary data.</text>
</comment>
<protein>
    <recommendedName>
        <fullName evidence="4">Saccharopine dehydrogenase [NAD(+), L-lysine-forming]</fullName>
        <ecNumber evidence="3">1.5.1.7</ecNumber>
    </recommendedName>
    <alternativeName>
        <fullName evidence="8">Lysine--2-oxoglutarate reductase</fullName>
    </alternativeName>
</protein>
<dbReference type="InterPro" id="IPR027281">
    <property type="entry name" value="Lys1"/>
</dbReference>
<evidence type="ECO:0000256" key="6">
    <source>
        <dbReference type="ARBA" id="ARBA00023002"/>
    </source>
</evidence>
<feature type="binding site" evidence="11">
    <location>
        <position position="268"/>
    </location>
    <ligand>
        <name>NAD(+)</name>
        <dbReference type="ChEBI" id="CHEBI:57540"/>
    </ligand>
</feature>
<evidence type="ECO:0000256" key="10">
    <source>
        <dbReference type="PIRSR" id="PIRSR018250-1"/>
    </source>
</evidence>
<dbReference type="PIRSF" id="PIRSF018250">
    <property type="entry name" value="Saccharopine_DH_Lys"/>
    <property type="match status" value="1"/>
</dbReference>
<dbReference type="InterPro" id="IPR007698">
    <property type="entry name" value="AlaDH/PNT_NAD(H)-bd"/>
</dbReference>
<feature type="active site" description="Proton acceptor" evidence="10">
    <location>
        <position position="73"/>
    </location>
</feature>
<dbReference type="GO" id="GO:0004754">
    <property type="term" value="F:saccharopine dehydrogenase (NAD+, L-lysine-forming) activity"/>
    <property type="evidence" value="ECO:0007669"/>
    <property type="project" value="UniProtKB-EC"/>
</dbReference>
<evidence type="ECO:0000259" key="12">
    <source>
        <dbReference type="SMART" id="SM01002"/>
    </source>
</evidence>
<dbReference type="InterPro" id="IPR051168">
    <property type="entry name" value="AASS"/>
</dbReference>
<reference evidence="14 15" key="1">
    <citation type="submission" date="2018-06" db="EMBL/GenBank/DDBJ databases">
        <title>Genomic Encyclopedia of Archaeal and Bacterial Type Strains, Phase II (KMG-II): from individual species to whole genera.</title>
        <authorList>
            <person name="Goeker M."/>
        </authorList>
    </citation>
    <scope>NUCLEOTIDE SEQUENCE [LARGE SCALE GENOMIC DNA]</scope>
    <source>
        <strain evidence="14 15">T4</strain>
    </source>
</reference>
<name>A0A326RXE2_9BACT</name>
<evidence type="ECO:0000256" key="5">
    <source>
        <dbReference type="ARBA" id="ARBA00022605"/>
    </source>
</evidence>
<evidence type="ECO:0000256" key="9">
    <source>
        <dbReference type="ARBA" id="ARBA00047860"/>
    </source>
</evidence>
<dbReference type="PANTHER" id="PTHR11133">
    <property type="entry name" value="SACCHAROPINE DEHYDROGENASE"/>
    <property type="match status" value="1"/>
</dbReference>
<dbReference type="EMBL" id="QKTX01000002">
    <property type="protein sequence ID" value="PZV86144.1"/>
    <property type="molecule type" value="Genomic_DNA"/>
</dbReference>
<dbReference type="CDD" id="cd05199">
    <property type="entry name" value="SDH_like"/>
    <property type="match status" value="1"/>
</dbReference>